<feature type="transmembrane region" description="Helical" evidence="1">
    <location>
        <begin position="21"/>
        <end position="42"/>
    </location>
</feature>
<keyword evidence="1" id="KW-0472">Membrane</keyword>
<evidence type="ECO:0000313" key="2">
    <source>
        <dbReference type="EMBL" id="MFC7126950.1"/>
    </source>
</evidence>
<accession>A0ABD5X6X8</accession>
<protein>
    <submittedName>
        <fullName evidence="2">Uncharacterized protein</fullName>
    </submittedName>
</protein>
<reference evidence="2 3" key="1">
    <citation type="journal article" date="2014" name="Int. J. Syst. Evol. Microbiol.">
        <title>Complete genome sequence of Corynebacterium casei LMG S-19264T (=DSM 44701T), isolated from a smear-ripened cheese.</title>
        <authorList>
            <consortium name="US DOE Joint Genome Institute (JGI-PGF)"/>
            <person name="Walter F."/>
            <person name="Albersmeier A."/>
            <person name="Kalinowski J."/>
            <person name="Ruckert C."/>
        </authorList>
    </citation>
    <scope>NUCLEOTIDE SEQUENCE [LARGE SCALE GENOMIC DNA]</scope>
    <source>
        <strain evidence="2 3">CGMCC 4.7215</strain>
    </source>
</reference>
<dbReference type="AlphaFoldDB" id="A0ABD5X6X8"/>
<dbReference type="EMBL" id="JBHSZQ010000047">
    <property type="protein sequence ID" value="MFC7126950.1"/>
    <property type="molecule type" value="Genomic_DNA"/>
</dbReference>
<comment type="caution">
    <text evidence="2">The sequence shown here is derived from an EMBL/GenBank/DDBJ whole genome shotgun (WGS) entry which is preliminary data.</text>
</comment>
<organism evidence="2 3">
    <name type="scientific">Halovenus rubra</name>
    <dbReference type="NCBI Taxonomy" id="869890"/>
    <lineage>
        <taxon>Archaea</taxon>
        <taxon>Methanobacteriati</taxon>
        <taxon>Methanobacteriota</taxon>
        <taxon>Stenosarchaea group</taxon>
        <taxon>Halobacteria</taxon>
        <taxon>Halobacteriales</taxon>
        <taxon>Haloarculaceae</taxon>
        <taxon>Halovenus</taxon>
    </lineage>
</organism>
<feature type="transmembrane region" description="Helical" evidence="1">
    <location>
        <begin position="48"/>
        <end position="67"/>
    </location>
</feature>
<feature type="transmembrane region" description="Helical" evidence="1">
    <location>
        <begin position="111"/>
        <end position="135"/>
    </location>
</feature>
<dbReference type="RefSeq" id="WP_382269355.1">
    <property type="nucleotide sequence ID" value="NZ_JBHSZQ010000047.1"/>
</dbReference>
<dbReference type="Proteomes" id="UP001596414">
    <property type="component" value="Unassembled WGS sequence"/>
</dbReference>
<gene>
    <name evidence="2" type="ORF">ACFQJ7_13105</name>
</gene>
<proteinExistence type="predicted"/>
<name>A0ABD5X6X8_9EURY</name>
<keyword evidence="1" id="KW-0812">Transmembrane</keyword>
<sequence length="141" mass="16525">MSDDEPHTKDLEFIQDIITRLSGNLFKIKGWSITLIVVVLLFRTSDLHLLIAFIPLFGFWILDAYYLQLERRYRAMYKDARTGNQDREKFKMDSSAYSVDSIPKLMFSRSLAIFHGTIFILLLVYSAFVFFLWLLPEICGI</sequence>
<evidence type="ECO:0000256" key="1">
    <source>
        <dbReference type="SAM" id="Phobius"/>
    </source>
</evidence>
<evidence type="ECO:0000313" key="3">
    <source>
        <dbReference type="Proteomes" id="UP001596414"/>
    </source>
</evidence>
<keyword evidence="1" id="KW-1133">Transmembrane helix</keyword>